<dbReference type="Proteomes" id="UP001497644">
    <property type="component" value="Chromosome 3"/>
</dbReference>
<reference evidence="1" key="1">
    <citation type="submission" date="2024-04" db="EMBL/GenBank/DDBJ databases">
        <authorList>
            <consortium name="Molecular Ecology Group"/>
        </authorList>
    </citation>
    <scope>NUCLEOTIDE SEQUENCE</scope>
</reference>
<organism evidence="1 2">
    <name type="scientific">Lasius platythorax</name>
    <dbReference type="NCBI Taxonomy" id="488582"/>
    <lineage>
        <taxon>Eukaryota</taxon>
        <taxon>Metazoa</taxon>
        <taxon>Ecdysozoa</taxon>
        <taxon>Arthropoda</taxon>
        <taxon>Hexapoda</taxon>
        <taxon>Insecta</taxon>
        <taxon>Pterygota</taxon>
        <taxon>Neoptera</taxon>
        <taxon>Endopterygota</taxon>
        <taxon>Hymenoptera</taxon>
        <taxon>Apocrita</taxon>
        <taxon>Aculeata</taxon>
        <taxon>Formicoidea</taxon>
        <taxon>Formicidae</taxon>
        <taxon>Formicinae</taxon>
        <taxon>Lasius</taxon>
        <taxon>Lasius</taxon>
    </lineage>
</organism>
<sequence>MFQCAKSARARSVCKDSFQEFRKIFITLKDEFLPYILVSKQLFRPKQSVDDRNISMVQEDVKEDIFQFAAEKPLDELIREMSAFNDYNADLDDAYYGNIIRLVRNV</sequence>
<protein>
    <submittedName>
        <fullName evidence="1">Uncharacterized protein</fullName>
    </submittedName>
</protein>
<accession>A0AAV2NNQ2</accession>
<keyword evidence="2" id="KW-1185">Reference proteome</keyword>
<dbReference type="AlphaFoldDB" id="A0AAV2NNQ2"/>
<gene>
    <name evidence="1" type="ORF">LPLAT_LOCUS7441</name>
</gene>
<evidence type="ECO:0000313" key="2">
    <source>
        <dbReference type="Proteomes" id="UP001497644"/>
    </source>
</evidence>
<name>A0AAV2NNQ2_9HYME</name>
<proteinExistence type="predicted"/>
<dbReference type="EMBL" id="OZ034826">
    <property type="protein sequence ID" value="CAL1681404.1"/>
    <property type="molecule type" value="Genomic_DNA"/>
</dbReference>
<evidence type="ECO:0000313" key="1">
    <source>
        <dbReference type="EMBL" id="CAL1681404.1"/>
    </source>
</evidence>